<comment type="caution">
    <text evidence="2">The sequence shown here is derived from an EMBL/GenBank/DDBJ whole genome shotgun (WGS) entry which is preliminary data.</text>
</comment>
<organism evidence="2 3">
    <name type="scientific">Candidatus Uhrbacteria bacterium RIFOXYB2_FULL_45_11</name>
    <dbReference type="NCBI Taxonomy" id="1802421"/>
    <lineage>
        <taxon>Bacteria</taxon>
        <taxon>Candidatus Uhriibacteriota</taxon>
    </lineage>
</organism>
<dbReference type="SUPFAM" id="SSF53300">
    <property type="entry name" value="vWA-like"/>
    <property type="match status" value="1"/>
</dbReference>
<dbReference type="EMBL" id="MGFD01000032">
    <property type="protein sequence ID" value="OGL98002.1"/>
    <property type="molecule type" value="Genomic_DNA"/>
</dbReference>
<dbReference type="InterPro" id="IPR036465">
    <property type="entry name" value="vWFA_dom_sf"/>
</dbReference>
<dbReference type="AlphaFoldDB" id="A0A1F7W5B4"/>
<name>A0A1F7W5B4_9BACT</name>
<dbReference type="CDD" id="cd00198">
    <property type="entry name" value="vWFA"/>
    <property type="match status" value="1"/>
</dbReference>
<dbReference type="STRING" id="1802421.A2318_01975"/>
<evidence type="ECO:0000259" key="1">
    <source>
        <dbReference type="PROSITE" id="PS50234"/>
    </source>
</evidence>
<accession>A0A1F7W5B4</accession>
<dbReference type="Pfam" id="PF00092">
    <property type="entry name" value="VWA"/>
    <property type="match status" value="1"/>
</dbReference>
<dbReference type="PROSITE" id="PS50234">
    <property type="entry name" value="VWFA"/>
    <property type="match status" value="1"/>
</dbReference>
<reference evidence="2 3" key="1">
    <citation type="journal article" date="2016" name="Nat. Commun.">
        <title>Thousands of microbial genomes shed light on interconnected biogeochemical processes in an aquifer system.</title>
        <authorList>
            <person name="Anantharaman K."/>
            <person name="Brown C.T."/>
            <person name="Hug L.A."/>
            <person name="Sharon I."/>
            <person name="Castelle C.J."/>
            <person name="Probst A.J."/>
            <person name="Thomas B.C."/>
            <person name="Singh A."/>
            <person name="Wilkins M.J."/>
            <person name="Karaoz U."/>
            <person name="Brodie E.L."/>
            <person name="Williams K.H."/>
            <person name="Hubbard S.S."/>
            <person name="Banfield J.F."/>
        </authorList>
    </citation>
    <scope>NUCLEOTIDE SEQUENCE [LARGE SCALE GENOMIC DNA]</scope>
</reference>
<dbReference type="SMART" id="SM00327">
    <property type="entry name" value="VWA"/>
    <property type="match status" value="1"/>
</dbReference>
<dbReference type="InterPro" id="IPR002035">
    <property type="entry name" value="VWF_A"/>
</dbReference>
<evidence type="ECO:0000313" key="2">
    <source>
        <dbReference type="EMBL" id="OGL98002.1"/>
    </source>
</evidence>
<proteinExistence type="predicted"/>
<sequence>MENPLVLDKPELNISVTFGQNPIPVVNGMVEADVVLEITPIIPNQDSHPLDMCVVVDCSGSMSHQASRSSNITKIKAVRDGLMSVVHKMAPKDRIRVIGFSDKAFEVLPWTTIEHTKLESVVDQLNKELYPRGCTHFKDALNMAFENGLGDHGSPSLVLLTDGQSSSPHEDHPFMVQFTDKLREKKIPLIIYGTGPDYNKNLLDQLAIRAGNGSLMYHVLSVEALDAHLTSELAFRHGFCLEHVKISVFHALATFWDVYRFIPQEHQLLERNPHNPEQNDADCYVLRHGKGFQNACGFVDHLRGQKFLFRISVPVTDFQEASLFNVEISGNKPGEPPFKHIIPISAFSTLEPSTQEDHPEVTKYKLMVEATKALKEKRYEDGAQIYERMGRPDLAQTMNLLAHAGEDEESTARSMGSFASSVASVVLTQLEVDEILKRGKKS</sequence>
<evidence type="ECO:0000313" key="3">
    <source>
        <dbReference type="Proteomes" id="UP000177331"/>
    </source>
</evidence>
<dbReference type="Proteomes" id="UP000177331">
    <property type="component" value="Unassembled WGS sequence"/>
</dbReference>
<dbReference type="Gene3D" id="3.40.50.410">
    <property type="entry name" value="von Willebrand factor, type A domain"/>
    <property type="match status" value="1"/>
</dbReference>
<protein>
    <recommendedName>
        <fullName evidence="1">VWFA domain-containing protein</fullName>
    </recommendedName>
</protein>
<feature type="domain" description="VWFA" evidence="1">
    <location>
        <begin position="51"/>
        <end position="233"/>
    </location>
</feature>
<gene>
    <name evidence="2" type="ORF">A2318_01975</name>
</gene>